<feature type="transmembrane region" description="Helical" evidence="8">
    <location>
        <begin position="16"/>
        <end position="41"/>
    </location>
</feature>
<comment type="cofactor">
    <cofactor evidence="7">
        <name>Mg(2+)</name>
        <dbReference type="ChEBI" id="CHEBI:18420"/>
    </cofactor>
</comment>
<keyword evidence="11" id="KW-1185">Reference proteome</keyword>
<name>A0A2N0TRV3_9FLAO</name>
<dbReference type="GO" id="GO:0016780">
    <property type="term" value="F:phosphotransferase activity, for other substituted phosphate groups"/>
    <property type="evidence" value="ECO:0007669"/>
    <property type="project" value="InterPro"/>
</dbReference>
<evidence type="ECO:0000256" key="5">
    <source>
        <dbReference type="ARBA" id="ARBA00022989"/>
    </source>
</evidence>
<gene>
    <name evidence="10" type="ORF">APR40_04180</name>
    <name evidence="9" type="ORF">BHS39_04180</name>
</gene>
<evidence type="ECO:0000313" key="12">
    <source>
        <dbReference type="Proteomes" id="UP000232533"/>
    </source>
</evidence>
<evidence type="ECO:0008006" key="13">
    <source>
        <dbReference type="Google" id="ProtNLM"/>
    </source>
</evidence>
<accession>A0A2N0TRV3</accession>
<evidence type="ECO:0000256" key="2">
    <source>
        <dbReference type="ARBA" id="ARBA00022475"/>
    </source>
</evidence>
<dbReference type="Proteomes" id="UP000176009">
    <property type="component" value="Unassembled WGS sequence"/>
</dbReference>
<dbReference type="InterPro" id="IPR000715">
    <property type="entry name" value="Glycosyl_transferase_4"/>
</dbReference>
<feature type="transmembrane region" description="Helical" evidence="8">
    <location>
        <begin position="342"/>
        <end position="360"/>
    </location>
</feature>
<evidence type="ECO:0000313" key="10">
    <source>
        <dbReference type="EMBL" id="PKD17460.1"/>
    </source>
</evidence>
<dbReference type="PANTHER" id="PTHR22926">
    <property type="entry name" value="PHOSPHO-N-ACETYLMURAMOYL-PENTAPEPTIDE-TRANSFERASE"/>
    <property type="match status" value="1"/>
</dbReference>
<comment type="subcellular location">
    <subcellularLocation>
        <location evidence="1">Cell membrane</location>
        <topology evidence="1">Multi-pass membrane protein</topology>
    </subcellularLocation>
</comment>
<keyword evidence="4 8" id="KW-0812">Transmembrane</keyword>
<feature type="binding site" evidence="7">
    <location>
        <position position="231"/>
    </location>
    <ligand>
        <name>Mg(2+)</name>
        <dbReference type="ChEBI" id="CHEBI:18420"/>
    </ligand>
</feature>
<organism evidence="10 12">
    <name type="scientific">Salegentibacter salarius</name>
    <dbReference type="NCBI Taxonomy" id="435906"/>
    <lineage>
        <taxon>Bacteria</taxon>
        <taxon>Pseudomonadati</taxon>
        <taxon>Bacteroidota</taxon>
        <taxon>Flavobacteriia</taxon>
        <taxon>Flavobacteriales</taxon>
        <taxon>Flavobacteriaceae</taxon>
        <taxon>Salegentibacter</taxon>
    </lineage>
</organism>
<evidence type="ECO:0000256" key="8">
    <source>
        <dbReference type="SAM" id="Phobius"/>
    </source>
</evidence>
<dbReference type="GO" id="GO:0009103">
    <property type="term" value="P:lipopolysaccharide biosynthetic process"/>
    <property type="evidence" value="ECO:0007669"/>
    <property type="project" value="TreeGrafter"/>
</dbReference>
<sequence length="402" mass="45201">MNILDELVLLDLFHRYYLFFAGCVFLLAFSLTWYFTPKVLWVSREKGFMSSVNHRSSHKDSIPPFGGVSFFLVLILVISVLQALRTSPTGNHLIIGITFLFMAGLKDDLVISSAGLKLASQLFAAGFIIFSPELQLTSLHGFWGIFTIPIIIGYFFKGLIVVALINAYNLIDGIDGLAGITGIVISLTYAMVFYATGHPYFVLVSLTVAGILTAFLRFNFSRGKRKMFMGDGGSLVMGFMIAFLSLKILVMQPYEPLMKEGFVPENRLLFALAVLFIPIFDTLRVLVIRLINRDNPFEADRNHMHHVLLDNGLSHKKASLVLGGVNLSVIILYILLSRDLKSIEMSIAMLFVFIVVAVFFETLRKKAIKRAWISEISKSLEGERTSKDIMMDKEKWDGKFQH</sequence>
<dbReference type="PANTHER" id="PTHR22926:SF3">
    <property type="entry name" value="UNDECAPRENYL-PHOSPHATE ALPHA-N-ACETYLGLUCOSAMINYL 1-PHOSPHATE TRANSFERASE"/>
    <property type="match status" value="1"/>
</dbReference>
<keyword evidence="7" id="KW-0460">Magnesium</keyword>
<dbReference type="GO" id="GO:0071555">
    <property type="term" value="P:cell wall organization"/>
    <property type="evidence" value="ECO:0007669"/>
    <property type="project" value="TreeGrafter"/>
</dbReference>
<dbReference type="InterPro" id="IPR018480">
    <property type="entry name" value="PNAcMuramoyl-5peptid_Trfase_CS"/>
</dbReference>
<evidence type="ECO:0000313" key="9">
    <source>
        <dbReference type="EMBL" id="OEY71867.1"/>
    </source>
</evidence>
<dbReference type="GO" id="GO:0046872">
    <property type="term" value="F:metal ion binding"/>
    <property type="evidence" value="ECO:0007669"/>
    <property type="project" value="UniProtKB-KW"/>
</dbReference>
<dbReference type="GO" id="GO:0044038">
    <property type="term" value="P:cell wall macromolecule biosynthetic process"/>
    <property type="evidence" value="ECO:0007669"/>
    <property type="project" value="TreeGrafter"/>
</dbReference>
<feature type="transmembrane region" description="Helical" evidence="8">
    <location>
        <begin position="62"/>
        <end position="84"/>
    </location>
</feature>
<reference evidence="9 11" key="2">
    <citation type="submission" date="2016-09" db="EMBL/GenBank/DDBJ databases">
        <title>Genome Sequence of Salegentibacter salarius,Isolated from a Marine Solar Saltern of the Yellow Sea in South Korea.</title>
        <authorList>
            <person name="Zheng Q."/>
            <person name="Liu Y."/>
        </authorList>
    </citation>
    <scope>NUCLEOTIDE SEQUENCE [LARGE SCALE GENOMIC DNA]</scope>
    <source>
        <strain evidence="9 11">KCTC 12974</strain>
    </source>
</reference>
<dbReference type="EMBL" id="MJBR01000034">
    <property type="protein sequence ID" value="OEY71867.1"/>
    <property type="molecule type" value="Genomic_DNA"/>
</dbReference>
<keyword evidence="2" id="KW-1003">Cell membrane</keyword>
<dbReference type="PROSITE" id="PS01348">
    <property type="entry name" value="MRAY_2"/>
    <property type="match status" value="1"/>
</dbReference>
<evidence type="ECO:0000256" key="1">
    <source>
        <dbReference type="ARBA" id="ARBA00004651"/>
    </source>
</evidence>
<evidence type="ECO:0000256" key="3">
    <source>
        <dbReference type="ARBA" id="ARBA00022679"/>
    </source>
</evidence>
<feature type="transmembrane region" description="Helical" evidence="8">
    <location>
        <begin position="177"/>
        <end position="194"/>
    </location>
</feature>
<comment type="caution">
    <text evidence="10">The sequence shown here is derived from an EMBL/GenBank/DDBJ whole genome shotgun (WGS) entry which is preliminary data.</text>
</comment>
<dbReference type="OrthoDB" id="662756at2"/>
<feature type="transmembrane region" description="Helical" evidence="8">
    <location>
        <begin position="270"/>
        <end position="291"/>
    </location>
</feature>
<keyword evidence="3" id="KW-0808">Transferase</keyword>
<feature type="transmembrane region" description="Helical" evidence="8">
    <location>
        <begin position="232"/>
        <end position="250"/>
    </location>
</feature>
<dbReference type="RefSeq" id="WP_070054948.1">
    <property type="nucleotide sequence ID" value="NZ_FVZF01000031.1"/>
</dbReference>
<feature type="transmembrane region" description="Helical" evidence="8">
    <location>
        <begin position="200"/>
        <end position="220"/>
    </location>
</feature>
<keyword evidence="7" id="KW-0479">Metal-binding</keyword>
<feature type="transmembrane region" description="Helical" evidence="8">
    <location>
        <begin position="142"/>
        <end position="165"/>
    </location>
</feature>
<proteinExistence type="predicted"/>
<dbReference type="Proteomes" id="UP000232533">
    <property type="component" value="Unassembled WGS sequence"/>
</dbReference>
<dbReference type="AlphaFoldDB" id="A0A2N0TRV3"/>
<feature type="transmembrane region" description="Helical" evidence="8">
    <location>
        <begin position="118"/>
        <end position="136"/>
    </location>
</feature>
<evidence type="ECO:0000256" key="6">
    <source>
        <dbReference type="ARBA" id="ARBA00023136"/>
    </source>
</evidence>
<evidence type="ECO:0000256" key="4">
    <source>
        <dbReference type="ARBA" id="ARBA00022692"/>
    </source>
</evidence>
<keyword evidence="6 8" id="KW-0472">Membrane</keyword>
<feature type="transmembrane region" description="Helical" evidence="8">
    <location>
        <begin position="318"/>
        <end position="336"/>
    </location>
</feature>
<keyword evidence="5 8" id="KW-1133">Transmembrane helix</keyword>
<dbReference type="GO" id="GO:0005886">
    <property type="term" value="C:plasma membrane"/>
    <property type="evidence" value="ECO:0007669"/>
    <property type="project" value="UniProtKB-SubCell"/>
</dbReference>
<reference evidence="10 12" key="1">
    <citation type="submission" date="2015-10" db="EMBL/GenBank/DDBJ databases">
        <title>Draft genome sequence of Salegentibacter salinarum KCTC 12975.</title>
        <authorList>
            <person name="Lin W."/>
            <person name="Zheng Q."/>
        </authorList>
    </citation>
    <scope>NUCLEOTIDE SEQUENCE [LARGE SCALE GENOMIC DNA]</scope>
    <source>
        <strain evidence="10 12">KCTC 12974</strain>
    </source>
</reference>
<protein>
    <recommendedName>
        <fullName evidence="13">Glycosyl transferase</fullName>
    </recommendedName>
</protein>
<evidence type="ECO:0000256" key="7">
    <source>
        <dbReference type="PIRSR" id="PIRSR600715-1"/>
    </source>
</evidence>
<dbReference type="EMBL" id="LKTR01000034">
    <property type="protein sequence ID" value="PKD17460.1"/>
    <property type="molecule type" value="Genomic_DNA"/>
</dbReference>
<feature type="binding site" evidence="7">
    <location>
        <position position="169"/>
    </location>
    <ligand>
        <name>Mg(2+)</name>
        <dbReference type="ChEBI" id="CHEBI:18420"/>
    </ligand>
</feature>
<evidence type="ECO:0000313" key="11">
    <source>
        <dbReference type="Proteomes" id="UP000176009"/>
    </source>
</evidence>
<dbReference type="CDD" id="cd06853">
    <property type="entry name" value="GT_WecA_like"/>
    <property type="match status" value="1"/>
</dbReference>
<dbReference type="Pfam" id="PF00953">
    <property type="entry name" value="Glycos_transf_4"/>
    <property type="match status" value="1"/>
</dbReference>